<gene>
    <name evidence="3" type="ORF">BN437_0791</name>
</gene>
<evidence type="ECO:0000313" key="4">
    <source>
        <dbReference type="Proteomes" id="UP000013111"/>
    </source>
</evidence>
<feature type="domain" description="Transglycosylase SLT" evidence="2">
    <location>
        <begin position="27"/>
        <end position="124"/>
    </location>
</feature>
<dbReference type="CDD" id="cd13400">
    <property type="entry name" value="LT_IagB-like"/>
    <property type="match status" value="1"/>
</dbReference>
<name>A0A830ZTL8_ERWAM</name>
<dbReference type="Proteomes" id="UP000013111">
    <property type="component" value="Unassembled WGS sequence"/>
</dbReference>
<sequence length="167" mass="19012">MFTKMNVVFISILLTLFSPFASSQQGDCIDEAALCFQINPLLIKAIIWQESKNQQNAITRNKNNTVDVGVMQVNSIHFNTLKGMGITEQALRENSCANVFSGTWILRQVIDRHGYTWDGIGRYHSSTPVYHDKYVKNIVSIIAYKSHKIEKLIIARQNGIRDKFSCK</sequence>
<accession>A0A830ZTL8</accession>
<keyword evidence="1" id="KW-0732">Signal</keyword>
<feature type="signal peptide" evidence="1">
    <location>
        <begin position="1"/>
        <end position="23"/>
    </location>
</feature>
<dbReference type="RefSeq" id="WP_004155850.1">
    <property type="nucleotide sequence ID" value="NZ_BAYW01000013.1"/>
</dbReference>
<proteinExistence type="predicted"/>
<organism evidence="3 4">
    <name type="scientific">Erwinia amylovora NBRC 12687 = CFBP 1232</name>
    <dbReference type="NCBI Taxonomy" id="1219359"/>
    <lineage>
        <taxon>Bacteria</taxon>
        <taxon>Pseudomonadati</taxon>
        <taxon>Pseudomonadota</taxon>
        <taxon>Gammaproteobacteria</taxon>
        <taxon>Enterobacterales</taxon>
        <taxon>Erwiniaceae</taxon>
        <taxon>Erwinia</taxon>
    </lineage>
</organism>
<dbReference type="SUPFAM" id="SSF53955">
    <property type="entry name" value="Lysozyme-like"/>
    <property type="match status" value="1"/>
</dbReference>
<dbReference type="GeneID" id="97605092"/>
<dbReference type="AlphaFoldDB" id="A0A830ZTL8"/>
<dbReference type="Pfam" id="PF01464">
    <property type="entry name" value="SLT"/>
    <property type="match status" value="1"/>
</dbReference>
<dbReference type="InterPro" id="IPR008258">
    <property type="entry name" value="Transglycosylase_SLT_dom_1"/>
</dbReference>
<feature type="chain" id="PRO_5032401965" evidence="1">
    <location>
        <begin position="24"/>
        <end position="167"/>
    </location>
</feature>
<protein>
    <submittedName>
        <fullName evidence="3">Protein ipgF</fullName>
    </submittedName>
</protein>
<dbReference type="InterPro" id="IPR023346">
    <property type="entry name" value="Lysozyme-like_dom_sf"/>
</dbReference>
<evidence type="ECO:0000313" key="3">
    <source>
        <dbReference type="EMBL" id="CCO92751.1"/>
    </source>
</evidence>
<evidence type="ECO:0000259" key="2">
    <source>
        <dbReference type="Pfam" id="PF01464"/>
    </source>
</evidence>
<reference evidence="3 4" key="1">
    <citation type="submission" date="2012-11" db="EMBL/GenBank/DDBJ databases">
        <authorList>
            <person name="Linke B."/>
        </authorList>
    </citation>
    <scope>NUCLEOTIDE SEQUENCE [LARGE SCALE GENOMIC DNA]</scope>
    <source>
        <strain evidence="4">CFBP 1232</strain>
    </source>
</reference>
<reference evidence="3 4" key="2">
    <citation type="submission" date="2013-04" db="EMBL/GenBank/DDBJ databases">
        <title>Comparative genomics of 12 strains of Erwinia amylovora identifies a pan-genome with a large conserved core and provides insights into host specificity.</title>
        <authorList>
            <person name="Mann R.A."/>
            <person name="Smits T.H.M."/>
            <person name="Buehlmann A."/>
            <person name="Blom J."/>
            <person name="Goesmann A."/>
            <person name="Frey J.E."/>
            <person name="Plummer K.M."/>
            <person name="Beer S.V."/>
            <person name="Luck J."/>
            <person name="Duffy B."/>
            <person name="Rodoni B."/>
        </authorList>
    </citation>
    <scope>NUCLEOTIDE SEQUENCE [LARGE SCALE GENOMIC DNA]</scope>
    <source>
        <strain evidence="4">CFBP 1232</strain>
    </source>
</reference>
<dbReference type="Gene3D" id="1.10.530.10">
    <property type="match status" value="1"/>
</dbReference>
<comment type="caution">
    <text evidence="3">The sequence shown here is derived from an EMBL/GenBank/DDBJ whole genome shotgun (WGS) entry which is preliminary data.</text>
</comment>
<evidence type="ECO:0000256" key="1">
    <source>
        <dbReference type="SAM" id="SignalP"/>
    </source>
</evidence>
<dbReference type="EMBL" id="CAPB01000007">
    <property type="protein sequence ID" value="CCO92751.1"/>
    <property type="molecule type" value="Genomic_DNA"/>
</dbReference>